<dbReference type="FunCoup" id="A0A059BPF1">
    <property type="interactions" value="267"/>
</dbReference>
<dbReference type="KEGG" id="egr:104448831"/>
<feature type="domain" description="Glycoside hydrolase family 9" evidence="10">
    <location>
        <begin position="58"/>
        <end position="514"/>
    </location>
</feature>
<evidence type="ECO:0000256" key="4">
    <source>
        <dbReference type="ARBA" id="ARBA00023001"/>
    </source>
</evidence>
<dbReference type="Pfam" id="PF00759">
    <property type="entry name" value="Glyco_hydro_9"/>
    <property type="match status" value="1"/>
</dbReference>
<evidence type="ECO:0000256" key="1">
    <source>
        <dbReference type="ARBA" id="ARBA00000966"/>
    </source>
</evidence>
<dbReference type="GO" id="GO:0008810">
    <property type="term" value="F:cellulase activity"/>
    <property type="evidence" value="ECO:0007669"/>
    <property type="project" value="UniProtKB-EC"/>
</dbReference>
<reference evidence="11" key="1">
    <citation type="submission" date="2013-07" db="EMBL/GenBank/DDBJ databases">
        <title>The genome of Eucalyptus grandis.</title>
        <authorList>
            <person name="Schmutz J."/>
            <person name="Hayes R."/>
            <person name="Myburg A."/>
            <person name="Tuskan G."/>
            <person name="Grattapaglia D."/>
            <person name="Rokhsar D.S."/>
        </authorList>
    </citation>
    <scope>NUCLEOTIDE SEQUENCE</scope>
    <source>
        <tissue evidence="11">Leaf extractions</tissue>
    </source>
</reference>
<evidence type="ECO:0000256" key="8">
    <source>
        <dbReference type="PROSITE-ProRule" id="PRU10059"/>
    </source>
</evidence>
<dbReference type="Gene3D" id="1.50.10.10">
    <property type="match status" value="1"/>
</dbReference>
<evidence type="ECO:0000313" key="11">
    <source>
        <dbReference type="EMBL" id="KCW67943.1"/>
    </source>
</evidence>
<keyword evidence="6 8" id="KW-0326">Glycosidase</keyword>
<comment type="similarity">
    <text evidence="2 8 9">Belongs to the glycosyl hydrolase 9 (cellulase E) family.</text>
</comment>
<sequence>MGAEKRSGGWCGWLLVLLILAVVAAAVVVTVKKRSGHGGGGDEAAPVPGPPGAVQKKYADALKLATQFFDIQKSGKLEDNPISWRGNSALKDGSDADIDLSKGMFDAGDHMKFGFPLAFTATVLSWAILEYGDQMNAVNQLETARGSLKWITDYLINAHASDNVLYIQVGDPDLDHKCWDRPEAMTEKRPLTQVNTSTPGTEVAAETAAAMASASLVFKTVDSTYSSTLLKHAEQLFTFADKYRASYSLSIPEVQTYYNSTGYGDELLWAASWLYHATGDQSHLEYVVQNGNKYANFGSPTWFCWDNKLAGTQVLLSRLSFFGANDLSGSIKSGLQSYRKTAEAVMCGLFPKSPTATTSRTDSGLIWVSEWNSLQHPVASAFLATIYSDYMLTSRTAKISCSGQTYRPSDLRKFAQSQADYVLGDNPIKMSYLVGYGDNYPQYVHHRGASIPVNAKTGCTDGFKWLNSTDPNPNVATGALVGGPFLNETYIDSRNNSMQTEPSTYNSALIVGLLSGLVTTSSVVQSFT</sequence>
<evidence type="ECO:0000256" key="9">
    <source>
        <dbReference type="RuleBase" id="RU361166"/>
    </source>
</evidence>
<dbReference type="InterPro" id="IPR008928">
    <property type="entry name" value="6-hairpin_glycosidase_sf"/>
</dbReference>
<dbReference type="InterPro" id="IPR018221">
    <property type="entry name" value="Glyco_hydro_9_His_AS"/>
</dbReference>
<feature type="chain" id="PRO_5005102204" description="Endoglucanase" evidence="9">
    <location>
        <begin position="26"/>
        <end position="528"/>
    </location>
</feature>
<evidence type="ECO:0000256" key="7">
    <source>
        <dbReference type="ARBA" id="ARBA00023326"/>
    </source>
</evidence>
<dbReference type="FunFam" id="1.50.10.10:FF:000020">
    <property type="entry name" value="Endoglucanase"/>
    <property type="match status" value="1"/>
</dbReference>
<comment type="catalytic activity">
    <reaction evidence="1 9">
        <text>Endohydrolysis of (1-&gt;4)-beta-D-glucosidic linkages in cellulose, lichenin and cereal beta-D-glucans.</text>
        <dbReference type="EC" id="3.2.1.4"/>
    </reaction>
</comment>
<keyword evidence="7 8" id="KW-0624">Polysaccharide degradation</keyword>
<dbReference type="OMA" id="SKGWIWW"/>
<dbReference type="Gramene" id="KCW67943">
    <property type="protein sequence ID" value="KCW67943"/>
    <property type="gene ID" value="EUGRSUZ_F01640"/>
</dbReference>
<dbReference type="InterPro" id="IPR001701">
    <property type="entry name" value="Glyco_hydro_9"/>
</dbReference>
<accession>A0A059BPF1</accession>
<evidence type="ECO:0000256" key="2">
    <source>
        <dbReference type="ARBA" id="ARBA00007072"/>
    </source>
</evidence>
<evidence type="ECO:0000256" key="3">
    <source>
        <dbReference type="ARBA" id="ARBA00022801"/>
    </source>
</evidence>
<dbReference type="OrthoDB" id="10257085at2759"/>
<dbReference type="EC" id="3.2.1.4" evidence="9"/>
<dbReference type="PANTHER" id="PTHR22298">
    <property type="entry name" value="ENDO-1,4-BETA-GLUCANASE"/>
    <property type="match status" value="1"/>
</dbReference>
<dbReference type="InterPro" id="IPR012341">
    <property type="entry name" value="6hp_glycosidase-like_sf"/>
</dbReference>
<dbReference type="InParanoid" id="A0A059BPF1"/>
<dbReference type="SUPFAM" id="SSF48208">
    <property type="entry name" value="Six-hairpin glycosidases"/>
    <property type="match status" value="1"/>
</dbReference>
<keyword evidence="4 9" id="KW-0136">Cellulose degradation</keyword>
<dbReference type="eggNOG" id="ENOG502QQZQ">
    <property type="taxonomic scope" value="Eukaryota"/>
</dbReference>
<feature type="signal peptide" evidence="9">
    <location>
        <begin position="1"/>
        <end position="25"/>
    </location>
</feature>
<evidence type="ECO:0000256" key="5">
    <source>
        <dbReference type="ARBA" id="ARBA00023277"/>
    </source>
</evidence>
<name>A0A059BPF1_EUCGR</name>
<dbReference type="EMBL" id="KK198758">
    <property type="protein sequence ID" value="KCW67943.1"/>
    <property type="molecule type" value="Genomic_DNA"/>
</dbReference>
<protein>
    <recommendedName>
        <fullName evidence="9">Endoglucanase</fullName>
        <ecNumber evidence="9">3.2.1.4</ecNumber>
    </recommendedName>
</protein>
<keyword evidence="5 8" id="KW-0119">Carbohydrate metabolism</keyword>
<gene>
    <name evidence="11" type="ORF">EUGRSUZ_F01640</name>
</gene>
<proteinExistence type="inferred from homology"/>
<organism evidence="11">
    <name type="scientific">Eucalyptus grandis</name>
    <name type="common">Flooded gum</name>
    <dbReference type="NCBI Taxonomy" id="71139"/>
    <lineage>
        <taxon>Eukaryota</taxon>
        <taxon>Viridiplantae</taxon>
        <taxon>Streptophyta</taxon>
        <taxon>Embryophyta</taxon>
        <taxon>Tracheophyta</taxon>
        <taxon>Spermatophyta</taxon>
        <taxon>Magnoliopsida</taxon>
        <taxon>eudicotyledons</taxon>
        <taxon>Gunneridae</taxon>
        <taxon>Pentapetalae</taxon>
        <taxon>rosids</taxon>
        <taxon>malvids</taxon>
        <taxon>Myrtales</taxon>
        <taxon>Myrtaceae</taxon>
        <taxon>Myrtoideae</taxon>
        <taxon>Eucalypteae</taxon>
        <taxon>Eucalyptus</taxon>
    </lineage>
</organism>
<evidence type="ECO:0000256" key="6">
    <source>
        <dbReference type="ARBA" id="ARBA00023295"/>
    </source>
</evidence>
<dbReference type="GO" id="GO:0030245">
    <property type="term" value="P:cellulose catabolic process"/>
    <property type="evidence" value="ECO:0007669"/>
    <property type="project" value="UniProtKB-KW"/>
</dbReference>
<dbReference type="STRING" id="71139.A0A059BPF1"/>
<keyword evidence="3 8" id="KW-0378">Hydrolase</keyword>
<evidence type="ECO:0000259" key="10">
    <source>
        <dbReference type="Pfam" id="PF00759"/>
    </source>
</evidence>
<keyword evidence="9" id="KW-0732">Signal</keyword>
<feature type="active site" evidence="8">
    <location>
        <position position="445"/>
    </location>
</feature>
<dbReference type="AlphaFoldDB" id="A0A059BPF1"/>
<dbReference type="PROSITE" id="PS00592">
    <property type="entry name" value="GH9_2"/>
    <property type="match status" value="1"/>
</dbReference>